<evidence type="ECO:0000256" key="4">
    <source>
        <dbReference type="ARBA" id="ARBA00022741"/>
    </source>
</evidence>
<dbReference type="Ensembl" id="ENSOMYT00000067592.2">
    <property type="protein sequence ID" value="ENSOMYP00000062058.2"/>
    <property type="gene ID" value="ENSOMYG00000028708.2"/>
</dbReference>
<dbReference type="Pfam" id="PF06472">
    <property type="entry name" value="ABC_membrane_2"/>
    <property type="match status" value="1"/>
</dbReference>
<dbReference type="PROSITE" id="PS50929">
    <property type="entry name" value="ABC_TM1F"/>
    <property type="match status" value="1"/>
</dbReference>
<organism evidence="10 11">
    <name type="scientific">Oncorhynchus mykiss</name>
    <name type="common">Rainbow trout</name>
    <name type="synonym">Salmo gairdneri</name>
    <dbReference type="NCBI Taxonomy" id="8022"/>
    <lineage>
        <taxon>Eukaryota</taxon>
        <taxon>Metazoa</taxon>
        <taxon>Chordata</taxon>
        <taxon>Craniata</taxon>
        <taxon>Vertebrata</taxon>
        <taxon>Euteleostomi</taxon>
        <taxon>Actinopterygii</taxon>
        <taxon>Neopterygii</taxon>
        <taxon>Teleostei</taxon>
        <taxon>Protacanthopterygii</taxon>
        <taxon>Salmoniformes</taxon>
        <taxon>Salmonidae</taxon>
        <taxon>Salmoninae</taxon>
        <taxon>Oncorhynchus</taxon>
    </lineage>
</organism>
<dbReference type="InterPro" id="IPR050835">
    <property type="entry name" value="ABC_transporter_sub-D"/>
</dbReference>
<dbReference type="SUPFAM" id="SSF52540">
    <property type="entry name" value="P-loop containing nucleoside triphosphate hydrolases"/>
    <property type="match status" value="1"/>
</dbReference>
<feature type="transmembrane region" description="Helical" evidence="8">
    <location>
        <begin position="51"/>
        <end position="69"/>
    </location>
</feature>
<reference evidence="10" key="2">
    <citation type="submission" date="2025-08" db="UniProtKB">
        <authorList>
            <consortium name="Ensembl"/>
        </authorList>
    </citation>
    <scope>IDENTIFICATION</scope>
</reference>
<evidence type="ECO:0000256" key="7">
    <source>
        <dbReference type="ARBA" id="ARBA00023136"/>
    </source>
</evidence>
<dbReference type="InterPro" id="IPR027417">
    <property type="entry name" value="P-loop_NTPase"/>
</dbReference>
<dbReference type="InterPro" id="IPR036640">
    <property type="entry name" value="ABC1_TM_sf"/>
</dbReference>
<reference evidence="10" key="3">
    <citation type="submission" date="2025-09" db="UniProtKB">
        <authorList>
            <consortium name="Ensembl"/>
        </authorList>
    </citation>
    <scope>IDENTIFICATION</scope>
</reference>
<keyword evidence="6 8" id="KW-1133">Transmembrane helix</keyword>
<dbReference type="GO" id="GO:0005324">
    <property type="term" value="F:long-chain fatty acid transmembrane transporter activity"/>
    <property type="evidence" value="ECO:0007669"/>
    <property type="project" value="TreeGrafter"/>
</dbReference>
<evidence type="ECO:0000256" key="6">
    <source>
        <dbReference type="ARBA" id="ARBA00022989"/>
    </source>
</evidence>
<keyword evidence="7 8" id="KW-0472">Membrane</keyword>
<evidence type="ECO:0000313" key="11">
    <source>
        <dbReference type="Proteomes" id="UP000694395"/>
    </source>
</evidence>
<dbReference type="PANTHER" id="PTHR11384">
    <property type="entry name" value="ATP-BINDING CASSETTE, SUB-FAMILY D MEMBER"/>
    <property type="match status" value="1"/>
</dbReference>
<dbReference type="PANTHER" id="PTHR11384:SF59">
    <property type="entry name" value="LYSOSOMAL COBALAMIN TRANSPORTER ABCD4"/>
    <property type="match status" value="1"/>
</dbReference>
<dbReference type="Pfam" id="PF00005">
    <property type="entry name" value="ABC_tran"/>
    <property type="match status" value="1"/>
</dbReference>
<dbReference type="Gene3D" id="1.20.1560.10">
    <property type="entry name" value="ABC transporter type 1, transmembrane domain"/>
    <property type="match status" value="1"/>
</dbReference>
<evidence type="ECO:0000256" key="1">
    <source>
        <dbReference type="ARBA" id="ARBA00008575"/>
    </source>
</evidence>
<evidence type="ECO:0000256" key="2">
    <source>
        <dbReference type="ARBA" id="ARBA00022448"/>
    </source>
</evidence>
<dbReference type="GO" id="GO:0006635">
    <property type="term" value="P:fatty acid beta-oxidation"/>
    <property type="evidence" value="ECO:0007669"/>
    <property type="project" value="TreeGrafter"/>
</dbReference>
<name>A0A8C7S5Z5_ONCMY</name>
<dbReference type="GO" id="GO:0015910">
    <property type="term" value="P:long-chain fatty acid import into peroxisome"/>
    <property type="evidence" value="ECO:0007669"/>
    <property type="project" value="TreeGrafter"/>
</dbReference>
<proteinExistence type="inferred from homology"/>
<evidence type="ECO:0000256" key="3">
    <source>
        <dbReference type="ARBA" id="ARBA00022692"/>
    </source>
</evidence>
<dbReference type="GO" id="GO:0140359">
    <property type="term" value="F:ABC-type transporter activity"/>
    <property type="evidence" value="ECO:0007669"/>
    <property type="project" value="InterPro"/>
</dbReference>
<dbReference type="CDD" id="cd03223">
    <property type="entry name" value="ABCD_peroxisomal_ALDP"/>
    <property type="match status" value="1"/>
</dbReference>
<dbReference type="GO" id="GO:0007031">
    <property type="term" value="P:peroxisome organization"/>
    <property type="evidence" value="ECO:0007669"/>
    <property type="project" value="TreeGrafter"/>
</dbReference>
<feature type="transmembrane region" description="Helical" evidence="8">
    <location>
        <begin position="241"/>
        <end position="267"/>
    </location>
</feature>
<reference evidence="10" key="1">
    <citation type="submission" date="2020-07" db="EMBL/GenBank/DDBJ databases">
        <title>A long reads based de novo assembly of the rainbow trout Arlee double haploid line genome.</title>
        <authorList>
            <person name="Gao G."/>
            <person name="Palti Y."/>
        </authorList>
    </citation>
    <scope>NUCLEOTIDE SEQUENCE [LARGE SCALE GENOMIC DNA]</scope>
</reference>
<dbReference type="GO" id="GO:0042760">
    <property type="term" value="P:very long-chain fatty acid catabolic process"/>
    <property type="evidence" value="ECO:0007669"/>
    <property type="project" value="TreeGrafter"/>
</dbReference>
<dbReference type="InterPro" id="IPR003439">
    <property type="entry name" value="ABC_transporter-like_ATP-bd"/>
</dbReference>
<comment type="similarity">
    <text evidence="1">Belongs to the ABC transporter superfamily. ABCD family. Peroxisomal fatty acyl CoA transporter (TC 3.A.1.203) subfamily.</text>
</comment>
<dbReference type="GO" id="GO:0005524">
    <property type="term" value="F:ATP binding"/>
    <property type="evidence" value="ECO:0007669"/>
    <property type="project" value="UniProtKB-KW"/>
</dbReference>
<dbReference type="SUPFAM" id="SSF90123">
    <property type="entry name" value="ABC transporter transmembrane region"/>
    <property type="match status" value="1"/>
</dbReference>
<dbReference type="SMART" id="SM00382">
    <property type="entry name" value="AAA"/>
    <property type="match status" value="1"/>
</dbReference>
<keyword evidence="4" id="KW-0547">Nucleotide-binding</keyword>
<dbReference type="GO" id="GO:0016887">
    <property type="term" value="F:ATP hydrolysis activity"/>
    <property type="evidence" value="ECO:0007669"/>
    <property type="project" value="InterPro"/>
</dbReference>
<feature type="domain" description="ABC transmembrane type-1" evidence="9">
    <location>
        <begin position="13"/>
        <end position="284"/>
    </location>
</feature>
<keyword evidence="5" id="KW-0067">ATP-binding</keyword>
<protein>
    <recommendedName>
        <fullName evidence="9">ABC transmembrane type-1 domain-containing protein</fullName>
    </recommendedName>
</protein>
<dbReference type="InterPro" id="IPR011527">
    <property type="entry name" value="ABC1_TM_dom"/>
</dbReference>
<keyword evidence="2" id="KW-0813">Transport</keyword>
<feature type="transmembrane region" description="Helical" evidence="8">
    <location>
        <begin position="133"/>
        <end position="149"/>
    </location>
</feature>
<evidence type="ECO:0000313" key="10">
    <source>
        <dbReference type="Ensembl" id="ENSOMYP00000062058.2"/>
    </source>
</evidence>
<keyword evidence="11" id="KW-1185">Reference proteome</keyword>
<dbReference type="AlphaFoldDB" id="A0A8C7S5Z5"/>
<dbReference type="Gene3D" id="3.40.50.300">
    <property type="entry name" value="P-loop containing nucleotide triphosphate hydrolases"/>
    <property type="match status" value="2"/>
</dbReference>
<keyword evidence="3 8" id="KW-0812">Transmembrane</keyword>
<evidence type="ECO:0000256" key="5">
    <source>
        <dbReference type="ARBA" id="ARBA00022840"/>
    </source>
</evidence>
<gene>
    <name evidence="10" type="primary">abcd4</name>
</gene>
<evidence type="ECO:0000256" key="8">
    <source>
        <dbReference type="SAM" id="Phobius"/>
    </source>
</evidence>
<dbReference type="Proteomes" id="UP000694395">
    <property type="component" value="Chromosome 4"/>
</dbReference>
<feature type="transmembrane region" description="Helical" evidence="8">
    <location>
        <begin position="12"/>
        <end position="31"/>
    </location>
</feature>
<accession>A0A8C7S5Z5</accession>
<sequence length="548" mass="62007">QRVLFPSWSSQNVLMLGTLVGVTLTGMMIIYQVGVVPSQFYEALSDKDYGAFKNLAGLAFLLILLNSTLKSVDQYICSLMSVSWRKSLTESLHRAYFQGNVYYTLNVLREDIDNPDQRISQDTERLCKQMSTMVSRLIISPFTLVYYTYQCFYSTGWIGPVSIFGYFIVGTITNKILMGPIVSTLFEQEKLEGDFRFKHMQIRSNAESAAFYRAGKVEHMRTDRRLQTLLRCQKSLMNKELWLYIGVNTFDYLGGILSYIIISIPIFSGVYNNLSPGELSALISKNAFVCIYLISCFSQLIDLSTTLSDVAGYTHRIGELREVMDDILRTRCDYDPANCSSSSPPLPSPSSDKVHSGPVDTAFILDCVSYKSPFSEQLLVEELSIKISQGSNLLVVGNTGTGKTSLLRVLNRLWEADSGYVQMTTCFGPRGILFLPQKPYLTDGTLREQRTGNYYITQKPYLTDGTLREQMQRLCFARLFYLQPKYAVLDEATSALTEDAEGQMYRGCKQLGMTLVSLGHRKSLEKYHDVSLKLCGEGRWELTKLKQE</sequence>
<evidence type="ECO:0000259" key="9">
    <source>
        <dbReference type="PROSITE" id="PS50929"/>
    </source>
</evidence>
<dbReference type="GeneTree" id="ENSGT00950000182955"/>
<dbReference type="InterPro" id="IPR003593">
    <property type="entry name" value="AAA+_ATPase"/>
</dbReference>
<dbReference type="GO" id="GO:0005778">
    <property type="term" value="C:peroxisomal membrane"/>
    <property type="evidence" value="ECO:0007669"/>
    <property type="project" value="TreeGrafter"/>
</dbReference>